<dbReference type="InterPro" id="IPR051422">
    <property type="entry name" value="AlkB_tRNA_MeTrf/Diox"/>
</dbReference>
<dbReference type="PANTHER" id="PTHR13069">
    <property type="entry name" value="ALKYLATED DNA REPAIR PROTEIN ALKB HOMOLOG 8"/>
    <property type="match status" value="1"/>
</dbReference>
<comment type="catalytic activity">
    <reaction evidence="9">
        <text>5-(carboxymethyl)uridine(34) in tRNA + S-adenosyl-L-methionine = 5-(2-methoxy-2-oxoethyl)uridine(34) in tRNA + S-adenosyl-L-homocysteine</text>
        <dbReference type="Rhea" id="RHEA:43208"/>
        <dbReference type="Rhea" id="RHEA-COMP:10407"/>
        <dbReference type="Rhea" id="RHEA-COMP:10408"/>
        <dbReference type="ChEBI" id="CHEBI:57856"/>
        <dbReference type="ChEBI" id="CHEBI:59789"/>
        <dbReference type="ChEBI" id="CHEBI:74851"/>
        <dbReference type="ChEBI" id="CHEBI:74882"/>
        <dbReference type="EC" id="2.1.1.229"/>
    </reaction>
</comment>
<gene>
    <name evidence="16" type="ORF">H257_11413</name>
</gene>
<dbReference type="PROSITE" id="PS51471">
    <property type="entry name" value="FE2OG_OXY"/>
    <property type="match status" value="1"/>
</dbReference>
<dbReference type="SUPFAM" id="SSF54928">
    <property type="entry name" value="RNA-binding domain, RBD"/>
    <property type="match status" value="1"/>
</dbReference>
<evidence type="ECO:0000313" key="16">
    <source>
        <dbReference type="EMBL" id="ETV73687.1"/>
    </source>
</evidence>
<evidence type="ECO:0000259" key="14">
    <source>
        <dbReference type="PROSITE" id="PS50102"/>
    </source>
</evidence>
<dbReference type="InterPro" id="IPR000504">
    <property type="entry name" value="RRM_dom"/>
</dbReference>
<dbReference type="SMART" id="SM00360">
    <property type="entry name" value="RRM"/>
    <property type="match status" value="1"/>
</dbReference>
<evidence type="ECO:0000256" key="3">
    <source>
        <dbReference type="ARBA" id="ARBA00022603"/>
    </source>
</evidence>
<feature type="domain" description="Fe2OG dioxygenase" evidence="15">
    <location>
        <begin position="194"/>
        <end position="297"/>
    </location>
</feature>
<comment type="similarity">
    <text evidence="1">Belongs to the alkB family.</text>
</comment>
<keyword evidence="4" id="KW-0808">Transferase</keyword>
<dbReference type="GO" id="GO:0005737">
    <property type="term" value="C:cytoplasm"/>
    <property type="evidence" value="ECO:0007669"/>
    <property type="project" value="TreeGrafter"/>
</dbReference>
<dbReference type="InterPro" id="IPR013216">
    <property type="entry name" value="Methyltransf_11"/>
</dbReference>
<dbReference type="GO" id="GO:0008757">
    <property type="term" value="F:S-adenosylmethionine-dependent methyltransferase activity"/>
    <property type="evidence" value="ECO:0007669"/>
    <property type="project" value="InterPro"/>
</dbReference>
<feature type="domain" description="RRM" evidence="14">
    <location>
        <begin position="17"/>
        <end position="94"/>
    </location>
</feature>
<evidence type="ECO:0000256" key="10">
    <source>
        <dbReference type="ARBA" id="ARBA00045506"/>
    </source>
</evidence>
<dbReference type="GO" id="GO:0002098">
    <property type="term" value="P:tRNA wobble uridine modification"/>
    <property type="evidence" value="ECO:0007669"/>
    <property type="project" value="TreeGrafter"/>
</dbReference>
<keyword evidence="7" id="KW-0408">Iron</keyword>
<protein>
    <recommendedName>
        <fullName evidence="2">tRNA (carboxymethyluridine(34)-5-O)-methyltransferase</fullName>
        <ecNumber evidence="2">2.1.1.229</ecNumber>
    </recommendedName>
    <alternativeName>
        <fullName evidence="11">Alkylated DNA repair protein alkB homolog 8</fullName>
    </alternativeName>
    <alternativeName>
        <fullName evidence="12">S-adenosyl-L-methionine-dependent tRNA methyltransferase ALKBH8</fullName>
    </alternativeName>
</protein>
<proteinExistence type="inferred from homology"/>
<dbReference type="GO" id="GO:0030488">
    <property type="term" value="P:tRNA methylation"/>
    <property type="evidence" value="ECO:0007669"/>
    <property type="project" value="TreeGrafter"/>
</dbReference>
<dbReference type="InterPro" id="IPR037151">
    <property type="entry name" value="AlkB-like_sf"/>
</dbReference>
<dbReference type="Pfam" id="PF08241">
    <property type="entry name" value="Methyltransf_11"/>
    <property type="match status" value="1"/>
</dbReference>
<dbReference type="OrthoDB" id="271595at2759"/>
<dbReference type="Gene3D" id="3.30.70.330">
    <property type="match status" value="1"/>
</dbReference>
<dbReference type="GeneID" id="20813409"/>
<evidence type="ECO:0000256" key="5">
    <source>
        <dbReference type="ARBA" id="ARBA00022833"/>
    </source>
</evidence>
<evidence type="ECO:0000256" key="6">
    <source>
        <dbReference type="ARBA" id="ARBA00022884"/>
    </source>
</evidence>
<dbReference type="InterPro" id="IPR005123">
    <property type="entry name" value="Oxoglu/Fe-dep_dioxygenase_dom"/>
</dbReference>
<dbReference type="PROSITE" id="PS50102">
    <property type="entry name" value="RRM"/>
    <property type="match status" value="1"/>
</dbReference>
<dbReference type="EMBL" id="KI913147">
    <property type="protein sequence ID" value="ETV73687.1"/>
    <property type="molecule type" value="Genomic_DNA"/>
</dbReference>
<evidence type="ECO:0000259" key="15">
    <source>
        <dbReference type="PROSITE" id="PS51471"/>
    </source>
</evidence>
<evidence type="ECO:0000256" key="2">
    <source>
        <dbReference type="ARBA" id="ARBA00012808"/>
    </source>
</evidence>
<dbReference type="Pfam" id="PF00076">
    <property type="entry name" value="RRM_1"/>
    <property type="match status" value="1"/>
</dbReference>
<keyword evidence="8" id="KW-0511">Multifunctional enzyme</keyword>
<dbReference type="GO" id="GO:0106335">
    <property type="term" value="F:tRNA (5-carboxymethyluridine(34)-5-O)-methyltransferase activity"/>
    <property type="evidence" value="ECO:0007669"/>
    <property type="project" value="UniProtKB-EC"/>
</dbReference>
<evidence type="ECO:0000256" key="1">
    <source>
        <dbReference type="ARBA" id="ARBA00007879"/>
    </source>
</evidence>
<evidence type="ECO:0000256" key="7">
    <source>
        <dbReference type="ARBA" id="ARBA00023004"/>
    </source>
</evidence>
<dbReference type="InterPro" id="IPR012677">
    <property type="entry name" value="Nucleotide-bd_a/b_plait_sf"/>
</dbReference>
<dbReference type="InterPro" id="IPR035979">
    <property type="entry name" value="RBD_domain_sf"/>
</dbReference>
<dbReference type="VEuPathDB" id="FungiDB:H257_11413"/>
<dbReference type="STRING" id="112090.W4G1V4"/>
<evidence type="ECO:0000256" key="13">
    <source>
        <dbReference type="PROSITE-ProRule" id="PRU00176"/>
    </source>
</evidence>
<dbReference type="GO" id="GO:0005634">
    <property type="term" value="C:nucleus"/>
    <property type="evidence" value="ECO:0007669"/>
    <property type="project" value="TreeGrafter"/>
</dbReference>
<keyword evidence="5" id="KW-0862">Zinc</keyword>
<dbReference type="Gene3D" id="3.40.50.150">
    <property type="entry name" value="Vaccinia Virus protein VP39"/>
    <property type="match status" value="1"/>
</dbReference>
<dbReference type="CDD" id="cd02440">
    <property type="entry name" value="AdoMet_MTases"/>
    <property type="match status" value="1"/>
</dbReference>
<evidence type="ECO:0000256" key="11">
    <source>
        <dbReference type="ARBA" id="ARBA00049786"/>
    </source>
</evidence>
<dbReference type="SUPFAM" id="SSF53335">
    <property type="entry name" value="S-adenosyl-L-methionine-dependent methyltransferases"/>
    <property type="match status" value="1"/>
</dbReference>
<dbReference type="AlphaFoldDB" id="W4G1V4"/>
<dbReference type="Gene3D" id="2.60.120.590">
    <property type="entry name" value="Alpha-ketoglutarate-dependent dioxygenase AlkB-like"/>
    <property type="match status" value="1"/>
</dbReference>
<evidence type="ECO:0000256" key="9">
    <source>
        <dbReference type="ARBA" id="ARBA00034996"/>
    </source>
</evidence>
<accession>W4G1V4</accession>
<dbReference type="SUPFAM" id="SSF51197">
    <property type="entry name" value="Clavaminate synthase-like"/>
    <property type="match status" value="1"/>
</dbReference>
<dbReference type="InterPro" id="IPR029063">
    <property type="entry name" value="SAM-dependent_MTases_sf"/>
</dbReference>
<dbReference type="InterPro" id="IPR027450">
    <property type="entry name" value="AlkB-like"/>
</dbReference>
<organism evidence="16">
    <name type="scientific">Aphanomyces astaci</name>
    <name type="common">Crayfish plague agent</name>
    <dbReference type="NCBI Taxonomy" id="112090"/>
    <lineage>
        <taxon>Eukaryota</taxon>
        <taxon>Sar</taxon>
        <taxon>Stramenopiles</taxon>
        <taxon>Oomycota</taxon>
        <taxon>Saprolegniomycetes</taxon>
        <taxon>Saprolegniales</taxon>
        <taxon>Verrucalvaceae</taxon>
        <taxon>Aphanomyces</taxon>
    </lineage>
</organism>
<keyword evidence="6 13" id="KW-0694">RNA-binding</keyword>
<dbReference type="RefSeq" id="XP_009836626.1">
    <property type="nucleotide sequence ID" value="XM_009838324.1"/>
</dbReference>
<evidence type="ECO:0000256" key="4">
    <source>
        <dbReference type="ARBA" id="ARBA00022679"/>
    </source>
</evidence>
<evidence type="ECO:0000256" key="12">
    <source>
        <dbReference type="ARBA" id="ARBA00049802"/>
    </source>
</evidence>
<evidence type="ECO:0000256" key="8">
    <source>
        <dbReference type="ARBA" id="ARBA00023268"/>
    </source>
</evidence>
<sequence>MSKPAVKKPKNPELPTRYLYVANCTVGGTYGVGEQAILSAFGAFGSVTDVYSQDDKGYILVTFEEVAAAARAREAMSGRDDLSGRKLFVQFSDEAPPPSSLSTSLSCTSTTAQVVIPGLSIIEGFVSPAEEAALIHAVDAQPFEESIQRRVQHYGFAFRYDTRDVDIKSPLGPMPGFCTSVVTTLAAVRPDIAPPNQITVNEYVAGQGIAPHVDTPGVFTEYIASLSLGCDIVMDFRLVSNPQIVKHVHLKRGSMCLMVGEARYLWKHGIAYRKHDLVQGIVLERGRRLSLTLRRVVLGGCDDVQTVESVQKPSAVELEHVHGVYDSIASHFSHTRHHPWPLVATFLGALAPGSLVADVGCGNGKYLGVNNQLMMIGSDRSIPLLTVCAKRAHEVFGCDGLAVPLRTGAFDAAICIAVLHHMSTIEHRLQILRELARIVHVGGQIYLVAWAFEQDELSKRKFESQDVMVEWKLQQKYIDVNEPVPAHVQMDNDRKWAVYQRYCHVYKDLELEMLVRQVPGLVVAKVEMMRSNWCLTIQRV</sequence>
<keyword evidence="3" id="KW-0489">Methyltransferase</keyword>
<name>W4G1V4_APHAT</name>
<reference evidence="16" key="1">
    <citation type="submission" date="2013-12" db="EMBL/GenBank/DDBJ databases">
        <title>The Genome Sequence of Aphanomyces astaci APO3.</title>
        <authorList>
            <consortium name="The Broad Institute Genomics Platform"/>
            <person name="Russ C."/>
            <person name="Tyler B."/>
            <person name="van West P."/>
            <person name="Dieguez-Uribeondo J."/>
            <person name="Young S.K."/>
            <person name="Zeng Q."/>
            <person name="Gargeya S."/>
            <person name="Fitzgerald M."/>
            <person name="Abouelleil A."/>
            <person name="Alvarado L."/>
            <person name="Chapman S.B."/>
            <person name="Gainer-Dewar J."/>
            <person name="Goldberg J."/>
            <person name="Griggs A."/>
            <person name="Gujja S."/>
            <person name="Hansen M."/>
            <person name="Howarth C."/>
            <person name="Imamovic A."/>
            <person name="Ireland A."/>
            <person name="Larimer J."/>
            <person name="McCowan C."/>
            <person name="Murphy C."/>
            <person name="Pearson M."/>
            <person name="Poon T.W."/>
            <person name="Priest M."/>
            <person name="Roberts A."/>
            <person name="Saif S."/>
            <person name="Shea T."/>
            <person name="Sykes S."/>
            <person name="Wortman J."/>
            <person name="Nusbaum C."/>
            <person name="Birren B."/>
        </authorList>
    </citation>
    <scope>NUCLEOTIDE SEQUENCE [LARGE SCALE GENOMIC DNA]</scope>
    <source>
        <strain evidence="16">APO3</strain>
    </source>
</reference>
<dbReference type="GO" id="GO:0000049">
    <property type="term" value="F:tRNA binding"/>
    <property type="evidence" value="ECO:0007669"/>
    <property type="project" value="TreeGrafter"/>
</dbReference>
<dbReference type="Pfam" id="PF13532">
    <property type="entry name" value="2OG-FeII_Oxy_2"/>
    <property type="match status" value="1"/>
</dbReference>
<dbReference type="EC" id="2.1.1.229" evidence="2"/>
<dbReference type="PANTHER" id="PTHR13069:SF21">
    <property type="entry name" value="ALKYLATED DNA REPAIR PROTEIN ALKB HOMOLOG 8"/>
    <property type="match status" value="1"/>
</dbReference>
<comment type="function">
    <text evidence="10">Catalyzes the methylation of 5-carboxymethyl uridine to 5-methylcarboxymethyl uridine at the wobble position of the anticodon loop in tRNA via its methyltransferase domain. Catalyzes the last step in the formation of 5-methylcarboxymethyl uridine at the wobble position of the anticodon loop in target tRNA. Has a preference for tRNA(Arg) and tRNA(Glu), and does not bind tRNA(Lys). Binds tRNA and catalyzes the iron and alpha-ketoglutarate dependent hydroxylation of 5-methylcarboxymethyl uridine at the wobble position of the anticodon loop in tRNA via its dioxygenase domain, giving rise to 5-(S)-methoxycarbonylhydroxymethyluridine; has a preference for tRNA(Gly). Required for normal survival after DNA damage. May inhibit apoptosis and promote cell survival and angiogenesis.</text>
</comment>